<feature type="non-terminal residue" evidence="2">
    <location>
        <position position="1"/>
    </location>
</feature>
<evidence type="ECO:0000256" key="1">
    <source>
        <dbReference type="SAM" id="SignalP"/>
    </source>
</evidence>
<feature type="signal peptide" evidence="1">
    <location>
        <begin position="1"/>
        <end position="23"/>
    </location>
</feature>
<name>A0AAV5SQV8_9BILA</name>
<evidence type="ECO:0000313" key="3">
    <source>
        <dbReference type="Proteomes" id="UP001432027"/>
    </source>
</evidence>
<feature type="chain" id="PRO_5043461888" evidence="1">
    <location>
        <begin position="24"/>
        <end position="124"/>
    </location>
</feature>
<dbReference type="AlphaFoldDB" id="A0AAV5SQV8"/>
<organism evidence="2 3">
    <name type="scientific">Pristionchus entomophagus</name>
    <dbReference type="NCBI Taxonomy" id="358040"/>
    <lineage>
        <taxon>Eukaryota</taxon>
        <taxon>Metazoa</taxon>
        <taxon>Ecdysozoa</taxon>
        <taxon>Nematoda</taxon>
        <taxon>Chromadorea</taxon>
        <taxon>Rhabditida</taxon>
        <taxon>Rhabditina</taxon>
        <taxon>Diplogasteromorpha</taxon>
        <taxon>Diplogasteroidea</taxon>
        <taxon>Neodiplogasteridae</taxon>
        <taxon>Pristionchus</taxon>
    </lineage>
</organism>
<evidence type="ECO:0000313" key="2">
    <source>
        <dbReference type="EMBL" id="GMS85415.1"/>
    </source>
</evidence>
<protein>
    <submittedName>
        <fullName evidence="2">Uncharacterized protein</fullName>
    </submittedName>
</protein>
<dbReference type="Proteomes" id="UP001432027">
    <property type="component" value="Unassembled WGS sequence"/>
</dbReference>
<proteinExistence type="predicted"/>
<comment type="caution">
    <text evidence="2">The sequence shown here is derived from an EMBL/GenBank/DDBJ whole genome shotgun (WGS) entry which is preliminary data.</text>
</comment>
<keyword evidence="1" id="KW-0732">Signal</keyword>
<accession>A0AAV5SQV8</accession>
<gene>
    <name evidence="2" type="ORF">PENTCL1PPCAC_7590</name>
</gene>
<dbReference type="EMBL" id="BTSX01000002">
    <property type="protein sequence ID" value="GMS85415.1"/>
    <property type="molecule type" value="Genomic_DNA"/>
</dbReference>
<sequence>FAEYSARMRTLLVLTCIAASAAACAPHTPTKPKPNPCPNWRAATPTECMFQNSNECTGVSPTITPTEISCPIAGEEVIVLSGPTLTVETRIPKLTCMNNKWTMDWGSGPEPLEPTGTPVVVGCT</sequence>
<keyword evidence="3" id="KW-1185">Reference proteome</keyword>
<reference evidence="2" key="1">
    <citation type="submission" date="2023-10" db="EMBL/GenBank/DDBJ databases">
        <title>Genome assembly of Pristionchus species.</title>
        <authorList>
            <person name="Yoshida K."/>
            <person name="Sommer R.J."/>
        </authorList>
    </citation>
    <scope>NUCLEOTIDE SEQUENCE</scope>
    <source>
        <strain evidence="2">RS0144</strain>
    </source>
</reference>